<dbReference type="GO" id="GO:0016755">
    <property type="term" value="F:aminoacyltransferase activity"/>
    <property type="evidence" value="ECO:0007669"/>
    <property type="project" value="InterPro"/>
</dbReference>
<evidence type="ECO:0000256" key="4">
    <source>
        <dbReference type="ARBA" id="ARBA00022984"/>
    </source>
</evidence>
<dbReference type="InterPro" id="IPR003447">
    <property type="entry name" value="FEMABX"/>
</dbReference>
<evidence type="ECO:0000256" key="1">
    <source>
        <dbReference type="ARBA" id="ARBA00009943"/>
    </source>
</evidence>
<dbReference type="HOGENOM" id="CLU_048411_0_1_11"/>
<keyword evidence="6" id="KW-0961">Cell wall biogenesis/degradation</keyword>
<organism evidence="7 8">
    <name type="scientific">Gleimia coleocanis DSM 15436</name>
    <dbReference type="NCBI Taxonomy" id="525245"/>
    <lineage>
        <taxon>Bacteria</taxon>
        <taxon>Bacillati</taxon>
        <taxon>Actinomycetota</taxon>
        <taxon>Actinomycetes</taxon>
        <taxon>Actinomycetales</taxon>
        <taxon>Actinomycetaceae</taxon>
        <taxon>Gleimia</taxon>
    </lineage>
</organism>
<dbReference type="AlphaFoldDB" id="C0VZY6"/>
<evidence type="ECO:0000313" key="7">
    <source>
        <dbReference type="EMBL" id="EEH63845.1"/>
    </source>
</evidence>
<dbReference type="STRING" id="525245.HMPREF0044_0864"/>
<dbReference type="Pfam" id="PF02388">
    <property type="entry name" value="FemAB"/>
    <property type="match status" value="2"/>
</dbReference>
<keyword evidence="4" id="KW-0573">Peptidoglycan synthesis</keyword>
<sequence length="360" mass="40701">MIIPLINAVFIYRSKGESMTIFDPTAPGATELLQKLDDFVATSPYGVMMQSPAWAKVKSNWDSDYIYRTNEGGEITAVLSIISVKQPDGTVFMYAPRGPVCDIYDVDLVQDLLTEAETVVKNRGGFLLRLDPEAAYDSTLVEQYRSRGYTVRSKEISDPKAFSNPRMNMILDLTGKTEEDVLSGFSSRFRGKIRKSYKSGLTTRRFGVKDEEFRAQMDSFFNLTKIMAERQGISHRPESYFLTLMEAFSNTQLLMTFDETGEALSGCILVSYNRKCFYIYAASSNEKRNLYPAVQTNFEGIKYALEMGNTEYDMGGVFEISAENGLYRFKKEICGEEGLLELLGEIDVVFDTEAYAKHVH</sequence>
<keyword evidence="2" id="KW-0808">Transferase</keyword>
<evidence type="ECO:0000313" key="8">
    <source>
        <dbReference type="Proteomes" id="UP000010301"/>
    </source>
</evidence>
<gene>
    <name evidence="7" type="ORF">HMPREF0044_0864</name>
</gene>
<dbReference type="GO" id="GO:0009252">
    <property type="term" value="P:peptidoglycan biosynthetic process"/>
    <property type="evidence" value="ECO:0007669"/>
    <property type="project" value="UniProtKB-KW"/>
</dbReference>
<dbReference type="InterPro" id="IPR050644">
    <property type="entry name" value="PG_Glycine_Bridge_Synth"/>
</dbReference>
<comment type="caution">
    <text evidence="7">The sequence shown here is derived from an EMBL/GenBank/DDBJ whole genome shotgun (WGS) entry which is preliminary data.</text>
</comment>
<comment type="similarity">
    <text evidence="1">Belongs to the FemABX family.</text>
</comment>
<dbReference type="GO" id="GO:0071555">
    <property type="term" value="P:cell wall organization"/>
    <property type="evidence" value="ECO:0007669"/>
    <property type="project" value="UniProtKB-KW"/>
</dbReference>
<dbReference type="PANTHER" id="PTHR36174">
    <property type="entry name" value="LIPID II:GLYCINE GLYCYLTRANSFERASE"/>
    <property type="match status" value="1"/>
</dbReference>
<proteinExistence type="inferred from homology"/>
<dbReference type="InterPro" id="IPR016181">
    <property type="entry name" value="Acyl_CoA_acyltransferase"/>
</dbReference>
<name>C0VZY6_9ACTO</name>
<keyword evidence="8" id="KW-1185">Reference proteome</keyword>
<reference evidence="7 8" key="1">
    <citation type="submission" date="2009-01" db="EMBL/GenBank/DDBJ databases">
        <authorList>
            <person name="Qin X."/>
            <person name="Bachman B."/>
            <person name="Battles P."/>
            <person name="Bell A."/>
            <person name="Bess C."/>
            <person name="Bickham C."/>
            <person name="Chaboub L."/>
            <person name="Chen D."/>
            <person name="Coyle M."/>
            <person name="Deiros D.R."/>
            <person name="Dinh H."/>
            <person name="Forbes L."/>
            <person name="Fowler G."/>
            <person name="Francisco L."/>
            <person name="Fu Q."/>
            <person name="Gubbala S."/>
            <person name="Hale W."/>
            <person name="Han Y."/>
            <person name="Hemphill L."/>
            <person name="Highlander S.K."/>
            <person name="Hirani K."/>
            <person name="Hogues M."/>
            <person name="Jackson L."/>
            <person name="Jakkamsetti A."/>
            <person name="Javaid M."/>
            <person name="Jiang H."/>
            <person name="Korchina V."/>
            <person name="Kovar C."/>
            <person name="Lara F."/>
            <person name="Lee S."/>
            <person name="Mata R."/>
            <person name="Mathew T."/>
            <person name="Moen C."/>
            <person name="Morales K."/>
            <person name="Munidasa M."/>
            <person name="Nazareth L."/>
            <person name="Ngo R."/>
            <person name="Nguyen L."/>
            <person name="Okwuonu G."/>
            <person name="Ongeri F."/>
            <person name="Patil S."/>
            <person name="Petrosino J."/>
            <person name="Pham C."/>
            <person name="Pham P."/>
            <person name="Pu L.-L."/>
            <person name="Puazo M."/>
            <person name="Raj R."/>
            <person name="Reid J."/>
            <person name="Rouhana J."/>
            <person name="Saada N."/>
            <person name="Shang Y."/>
            <person name="Simmons D."/>
            <person name="Thornton R."/>
            <person name="Warren J."/>
            <person name="Weissenberger G."/>
            <person name="Zhang J."/>
            <person name="Zhang L."/>
            <person name="Zhou C."/>
            <person name="Zhu D."/>
            <person name="Muzny D."/>
            <person name="Worley K."/>
            <person name="Gibbs R."/>
        </authorList>
    </citation>
    <scope>NUCLEOTIDE SEQUENCE [LARGE SCALE GENOMIC DNA]</scope>
    <source>
        <strain evidence="7 8">DSM 15436</strain>
    </source>
</reference>
<dbReference type="PROSITE" id="PS51191">
    <property type="entry name" value="FEMABX"/>
    <property type="match status" value="1"/>
</dbReference>
<dbReference type="PANTHER" id="PTHR36174:SF1">
    <property type="entry name" value="LIPID II:GLYCINE GLYCYLTRANSFERASE"/>
    <property type="match status" value="1"/>
</dbReference>
<keyword evidence="3" id="KW-0133">Cell shape</keyword>
<keyword evidence="5" id="KW-0012">Acyltransferase</keyword>
<dbReference type="SUPFAM" id="SSF55729">
    <property type="entry name" value="Acyl-CoA N-acyltransferases (Nat)"/>
    <property type="match status" value="2"/>
</dbReference>
<accession>C0VZY6</accession>
<evidence type="ECO:0000256" key="3">
    <source>
        <dbReference type="ARBA" id="ARBA00022960"/>
    </source>
</evidence>
<evidence type="ECO:0000256" key="2">
    <source>
        <dbReference type="ARBA" id="ARBA00022679"/>
    </source>
</evidence>
<dbReference type="Proteomes" id="UP000010301">
    <property type="component" value="Unassembled WGS sequence"/>
</dbReference>
<dbReference type="GO" id="GO:0008360">
    <property type="term" value="P:regulation of cell shape"/>
    <property type="evidence" value="ECO:0007669"/>
    <property type="project" value="UniProtKB-KW"/>
</dbReference>
<dbReference type="EMBL" id="ACFG01000030">
    <property type="protein sequence ID" value="EEH63845.1"/>
    <property type="molecule type" value="Genomic_DNA"/>
</dbReference>
<protein>
    <submittedName>
        <fullName evidence="7">FemAB family protein</fullName>
    </submittedName>
</protein>
<evidence type="ECO:0000256" key="6">
    <source>
        <dbReference type="ARBA" id="ARBA00023316"/>
    </source>
</evidence>
<dbReference type="eggNOG" id="COG2348">
    <property type="taxonomic scope" value="Bacteria"/>
</dbReference>
<evidence type="ECO:0000256" key="5">
    <source>
        <dbReference type="ARBA" id="ARBA00023315"/>
    </source>
</evidence>
<dbReference type="Gene3D" id="3.40.630.30">
    <property type="match status" value="2"/>
</dbReference>